<comment type="caution">
    <text evidence="2">The sequence shown here is derived from an EMBL/GenBank/DDBJ whole genome shotgun (WGS) entry which is preliminary data.</text>
</comment>
<evidence type="ECO:0000256" key="1">
    <source>
        <dbReference type="SAM" id="MobiDB-lite"/>
    </source>
</evidence>
<protein>
    <submittedName>
        <fullName evidence="2">Uncharacterized protein</fullName>
    </submittedName>
</protein>
<evidence type="ECO:0000313" key="3">
    <source>
        <dbReference type="Proteomes" id="UP000816034"/>
    </source>
</evidence>
<organism evidence="2 3">
    <name type="scientific">Naegleria lovaniensis</name>
    <name type="common">Amoeba</name>
    <dbReference type="NCBI Taxonomy" id="51637"/>
    <lineage>
        <taxon>Eukaryota</taxon>
        <taxon>Discoba</taxon>
        <taxon>Heterolobosea</taxon>
        <taxon>Tetramitia</taxon>
        <taxon>Eutetramitia</taxon>
        <taxon>Vahlkampfiidae</taxon>
        <taxon>Naegleria</taxon>
    </lineage>
</organism>
<proteinExistence type="predicted"/>
<keyword evidence="3" id="KW-1185">Reference proteome</keyword>
<sequence>MIVLKVSSLGISDETGNDHYWSFKIPLNTTMTWLECDWNDEIQHHDRSHEKKCANNFNELVQVLLHHSVNLNSLGIILNTIPATSDNFKFCIITDDRILLNGKVVTACCRSDRETDKQKIMMEYFVYLWMLYRATDQSIAHVNIDPALDLIYDLCSCINPQNELFWQEDMFQCHNYQQLVHLEKIIFDLFPRIQNVARSVATTFFGHVCRAWVVAHSRINMHDFVELDYNPVQPFSKFLNSFGVSPFYFFDRDDLTAYCLQLLHSMNEKRLLTPTQMQELFASERTNLSFVPNLNEEYGILSKIFTLLLETCQIDKANKLFEYMSAPILNNEFKEEHFAIYLRFRVEVEYMACFSPPFISFYRAIDFLNSIANELDDHKSKLSNEIYSYLKFEIYCKKLKKSQGFEVEAAYYNKKEYLTATFKEELQLFCAENTQYFKSGVINHSTAYELIADDDLSSFQLLLNTTEYTKIAKYLKSIAAWYEERGNSIQCKAYLEKADYIVSQLMAEEKIICGYFELAELRCNYLDASKSMALLKNIEYVWKKLNQKTAIMYYPKQHRILVSLRARLTKNEKEKRKIYTELLPYLKQILRLEKENTDVLDDPDFNFIVKYGGNDTIEKTTEMYQYYVSMIKERANMLIKTEPKIALKIYRGLITDNIANHDHCSIRLYILSLFTTLNMQQEAFSLCDQLLDYYGTYSVVKIRCYQFLVDYYRRQMKYSTLHDEEINLLDKCLLHITGAIEVLKEDNSVKLSTLSDFLQCSQSASCLYAKSKERRYIVKSEKWKSLNTKFTEVFADLTQFISGFDFSNMYTLSILDLLLYLYSILNDTKDLLSIEQIKLLLNTSLILSEQLEEVCELFKDFDKAFQLFEVASLICAFIENYEEHTVPSIHYQSREIDGLIFLEEPMSFHTDNSSLKENQKSFVEFSYDFLRVMLKIATFAYNYVPYMARIYKKMFSLHRKNKTLPKSFFENQIALWTHAITNVNHIQLLVQGERNINLFKTTAKFSTTTDGIEIVKFPVIKDISSLQDSIKLEDLRQNDLFYQEEFSTCISLIQSYQKLFAINFRDEEFFQNIIESFTKLRAVRSMKHLEHVTGLSGLHDTFFSKIQPIEIDDNFSVFLGVGGDRVYIYATLDDIDLLELTTEDRTKLFEELLFKSFFGLMDPVRKLGFLSCGLNDAEDTIYLHTSYNLSCASFSTLLFTVQAFILAVEYWREISKDILSKPSKKNSNRSTNIRQRILSNTSCNSTSNTMKKYGLTKKQAILVNSIIDLIEHKKQVSPRPSVNQALSASENNTSPTTTTTTTTTTATNSTNDNNSSLLDTFTWSTHKVLSSYLEKSMDELIEGKLEKQAACDALLDSYYILCYMSDMYHIGQLDSTQKANLLLDRLGTFLGIAGGLQFSEDRLCAVATNSYSIFIQHQQYPSSSCQISAIDHIFVFSMCTVNILNIHKKDLVYTYLLKKSLLGKNCARGGIGIRRNSSNPEKVTICFYVPIRVASAKETALIDLLPEYLQEYNVLLEELEKMLADRSC</sequence>
<reference evidence="2 3" key="1">
    <citation type="journal article" date="2018" name="BMC Genomics">
        <title>The genome of Naegleria lovaniensis, the basis for a comparative approach to unravel pathogenicity factors of the human pathogenic amoeba N. fowleri.</title>
        <authorList>
            <person name="Liechti N."/>
            <person name="Schurch N."/>
            <person name="Bruggmann R."/>
            <person name="Wittwer M."/>
        </authorList>
    </citation>
    <scope>NUCLEOTIDE SEQUENCE [LARGE SCALE GENOMIC DNA]</scope>
    <source>
        <strain evidence="2 3">ATCC 30569</strain>
    </source>
</reference>
<gene>
    <name evidence="2" type="ORF">C9374_005579</name>
</gene>
<accession>A0AA88GQ04</accession>
<dbReference type="CDD" id="cd16364">
    <property type="entry name" value="T3SC_I-like"/>
    <property type="match status" value="1"/>
</dbReference>
<dbReference type="RefSeq" id="XP_044548056.1">
    <property type="nucleotide sequence ID" value="XM_044695344.1"/>
</dbReference>
<feature type="region of interest" description="Disordered" evidence="1">
    <location>
        <begin position="1278"/>
        <end position="1311"/>
    </location>
</feature>
<dbReference type="Proteomes" id="UP000816034">
    <property type="component" value="Unassembled WGS sequence"/>
</dbReference>
<dbReference type="GeneID" id="68098034"/>
<name>A0AA88GQ04_NAELO</name>
<evidence type="ECO:0000313" key="2">
    <source>
        <dbReference type="EMBL" id="KAG2382377.1"/>
    </source>
</evidence>
<dbReference type="EMBL" id="PYSW02000024">
    <property type="protein sequence ID" value="KAG2382377.1"/>
    <property type="molecule type" value="Genomic_DNA"/>
</dbReference>
<feature type="compositionally biased region" description="Low complexity" evidence="1">
    <location>
        <begin position="1287"/>
        <end position="1311"/>
    </location>
</feature>